<evidence type="ECO:0000256" key="4">
    <source>
        <dbReference type="ARBA" id="ARBA00023136"/>
    </source>
</evidence>
<keyword evidence="4 5" id="KW-0472">Membrane</keyword>
<dbReference type="EMBL" id="UINC01022629">
    <property type="protein sequence ID" value="SVA92646.1"/>
    <property type="molecule type" value="Genomic_DNA"/>
</dbReference>
<comment type="subcellular location">
    <subcellularLocation>
        <location evidence="1">Endomembrane system</location>
        <topology evidence="1">Multi-pass membrane protein</topology>
    </subcellularLocation>
</comment>
<proteinExistence type="predicted"/>
<dbReference type="AlphaFoldDB" id="A0A381ZTR9"/>
<evidence type="ECO:0008006" key="7">
    <source>
        <dbReference type="Google" id="ProtNLM"/>
    </source>
</evidence>
<evidence type="ECO:0000256" key="3">
    <source>
        <dbReference type="ARBA" id="ARBA00022989"/>
    </source>
</evidence>
<protein>
    <recommendedName>
        <fullName evidence="7">Steroid 5-alpha reductase C-terminal domain-containing protein</fullName>
    </recommendedName>
</protein>
<evidence type="ECO:0000313" key="6">
    <source>
        <dbReference type="EMBL" id="SVA92646.1"/>
    </source>
</evidence>
<reference evidence="6" key="1">
    <citation type="submission" date="2018-05" db="EMBL/GenBank/DDBJ databases">
        <authorList>
            <person name="Lanie J.A."/>
            <person name="Ng W.-L."/>
            <person name="Kazmierczak K.M."/>
            <person name="Andrzejewski T.M."/>
            <person name="Davidsen T.M."/>
            <person name="Wayne K.J."/>
            <person name="Tettelin H."/>
            <person name="Glass J.I."/>
            <person name="Rusch D."/>
            <person name="Podicherti R."/>
            <person name="Tsui H.-C.T."/>
            <person name="Winkler M.E."/>
        </authorList>
    </citation>
    <scope>NUCLEOTIDE SEQUENCE</scope>
</reference>
<feature type="transmembrane region" description="Helical" evidence="5">
    <location>
        <begin position="7"/>
        <end position="28"/>
    </location>
</feature>
<evidence type="ECO:0000256" key="1">
    <source>
        <dbReference type="ARBA" id="ARBA00004127"/>
    </source>
</evidence>
<dbReference type="InterPro" id="IPR007318">
    <property type="entry name" value="Phopholipid_MeTrfase"/>
</dbReference>
<sequence length="169" mass="20067">MKIKEYFKVVLILPGNVLVTIPLLIFLFTRNSFSYGLINFISPLFYIAIFFLIIGLWLAIWSVRTFYFKGGDGTPGPWKPISKLVIDGPYRYVRNPMLIGVFFLLLFESIFFSAMPIFYWFLFFFIANIFYFKIVEEKDLIKRFGSDYEDYKRNVPLLFPKFSPYKNKS</sequence>
<name>A0A381ZTR9_9ZZZZ</name>
<evidence type="ECO:0000256" key="2">
    <source>
        <dbReference type="ARBA" id="ARBA00022692"/>
    </source>
</evidence>
<dbReference type="GO" id="GO:0012505">
    <property type="term" value="C:endomembrane system"/>
    <property type="evidence" value="ECO:0007669"/>
    <property type="project" value="UniProtKB-SubCell"/>
</dbReference>
<organism evidence="6">
    <name type="scientific">marine metagenome</name>
    <dbReference type="NCBI Taxonomy" id="408172"/>
    <lineage>
        <taxon>unclassified sequences</taxon>
        <taxon>metagenomes</taxon>
        <taxon>ecological metagenomes</taxon>
    </lineage>
</organism>
<keyword evidence="3 5" id="KW-1133">Transmembrane helix</keyword>
<gene>
    <name evidence="6" type="ORF">METZ01_LOCUS145500</name>
</gene>
<accession>A0A381ZTR9</accession>
<keyword evidence="2 5" id="KW-0812">Transmembrane</keyword>
<feature type="transmembrane region" description="Helical" evidence="5">
    <location>
        <begin position="40"/>
        <end position="60"/>
    </location>
</feature>
<dbReference type="Pfam" id="PF04191">
    <property type="entry name" value="PEMT"/>
    <property type="match status" value="1"/>
</dbReference>
<dbReference type="Gene3D" id="1.20.120.1630">
    <property type="match status" value="1"/>
</dbReference>
<evidence type="ECO:0000256" key="5">
    <source>
        <dbReference type="SAM" id="Phobius"/>
    </source>
</evidence>